<proteinExistence type="predicted"/>
<evidence type="ECO:0008006" key="3">
    <source>
        <dbReference type="Google" id="ProtNLM"/>
    </source>
</evidence>
<evidence type="ECO:0000313" key="1">
    <source>
        <dbReference type="EMBL" id="MBC9715587.1"/>
    </source>
</evidence>
<dbReference type="RefSeq" id="WP_187816028.1">
    <property type="nucleotide sequence ID" value="NZ_JACTVJ010000011.1"/>
</dbReference>
<protein>
    <recommendedName>
        <fullName evidence="3">DUF4259 domain-containing protein</fullName>
    </recommendedName>
</protein>
<accession>A0ABR7SLX0</accession>
<reference evidence="1 2" key="1">
    <citation type="submission" date="2020-08" db="EMBL/GenBank/DDBJ databases">
        <title>Genemic of Streptomyces polyaspartic.</title>
        <authorList>
            <person name="Liu W."/>
        </authorList>
    </citation>
    <scope>NUCLEOTIDE SEQUENCE [LARGE SCALE GENOMIC DNA]</scope>
    <source>
        <strain evidence="1 2">TRM66268-LWL</strain>
    </source>
</reference>
<evidence type="ECO:0000313" key="2">
    <source>
        <dbReference type="Proteomes" id="UP000642284"/>
    </source>
</evidence>
<keyword evidence="2" id="KW-1185">Reference proteome</keyword>
<dbReference type="Proteomes" id="UP000642284">
    <property type="component" value="Unassembled WGS sequence"/>
</dbReference>
<name>A0ABR7SLX0_9ACTN</name>
<comment type="caution">
    <text evidence="1">The sequence shown here is derived from an EMBL/GenBank/DDBJ whole genome shotgun (WGS) entry which is preliminary data.</text>
</comment>
<organism evidence="1 2">
    <name type="scientific">Streptomyces polyasparticus</name>
    <dbReference type="NCBI Taxonomy" id="2767826"/>
    <lineage>
        <taxon>Bacteria</taxon>
        <taxon>Bacillati</taxon>
        <taxon>Actinomycetota</taxon>
        <taxon>Actinomycetes</taxon>
        <taxon>Kitasatosporales</taxon>
        <taxon>Streptomycetaceae</taxon>
        <taxon>Streptomyces</taxon>
    </lineage>
</organism>
<dbReference type="EMBL" id="JACTVJ010000011">
    <property type="protein sequence ID" value="MBC9715587.1"/>
    <property type="molecule type" value="Genomic_DNA"/>
</dbReference>
<sequence>MNRSADRVAELGGDWESIREGYYPGDRSAKDACVLDCAEALVAARSGGDALGAAFHALGLVQMYGYVAWEPGPGVEERVVAVLGEVVAEGRAVDCAHDGHPGEGDVESLIERFPEILPLILDASDDAWEGVEDLDGLDEEGADGAAAASAWRCPRNIAAFAREAILNIRPDAAV</sequence>
<gene>
    <name evidence="1" type="ORF">H9Y04_23845</name>
</gene>